<protein>
    <submittedName>
        <fullName evidence="1">Uncharacterized protein</fullName>
    </submittedName>
</protein>
<evidence type="ECO:0000313" key="1">
    <source>
        <dbReference type="EMBL" id="KAK1366367.1"/>
    </source>
</evidence>
<accession>A0AAD8HFC1</accession>
<dbReference type="EMBL" id="JAUIZM010000009">
    <property type="protein sequence ID" value="KAK1366367.1"/>
    <property type="molecule type" value="Genomic_DNA"/>
</dbReference>
<keyword evidence="2" id="KW-1185">Reference proteome</keyword>
<name>A0AAD8HFC1_9APIA</name>
<comment type="caution">
    <text evidence="1">The sequence shown here is derived from an EMBL/GenBank/DDBJ whole genome shotgun (WGS) entry which is preliminary data.</text>
</comment>
<sequence length="117" mass="13640">MWMSISKQILYSPSMFWSVITGLYVLVSHHRTNELDVSAAFPVIQGFNQGNCSWTTSCYCKVQITRICSDFPFKSLVLRYLFEGGNHQMMFDVSQYPKTKSLIASLFDQRDMYIYHI</sequence>
<reference evidence="1" key="1">
    <citation type="submission" date="2023-02" db="EMBL/GenBank/DDBJ databases">
        <title>Genome of toxic invasive species Heracleum sosnowskyi carries increased number of genes despite the absence of recent whole-genome duplications.</title>
        <authorList>
            <person name="Schelkunov M."/>
            <person name="Shtratnikova V."/>
            <person name="Makarenko M."/>
            <person name="Klepikova A."/>
            <person name="Omelchenko D."/>
            <person name="Novikova G."/>
            <person name="Obukhova E."/>
            <person name="Bogdanov V."/>
            <person name="Penin A."/>
            <person name="Logacheva M."/>
        </authorList>
    </citation>
    <scope>NUCLEOTIDE SEQUENCE</scope>
    <source>
        <strain evidence="1">Hsosn_3</strain>
        <tissue evidence="1">Leaf</tissue>
    </source>
</reference>
<gene>
    <name evidence="1" type="ORF">POM88_041928</name>
</gene>
<dbReference type="Proteomes" id="UP001237642">
    <property type="component" value="Unassembled WGS sequence"/>
</dbReference>
<dbReference type="AlphaFoldDB" id="A0AAD8HFC1"/>
<organism evidence="1 2">
    <name type="scientific">Heracleum sosnowskyi</name>
    <dbReference type="NCBI Taxonomy" id="360622"/>
    <lineage>
        <taxon>Eukaryota</taxon>
        <taxon>Viridiplantae</taxon>
        <taxon>Streptophyta</taxon>
        <taxon>Embryophyta</taxon>
        <taxon>Tracheophyta</taxon>
        <taxon>Spermatophyta</taxon>
        <taxon>Magnoliopsida</taxon>
        <taxon>eudicotyledons</taxon>
        <taxon>Gunneridae</taxon>
        <taxon>Pentapetalae</taxon>
        <taxon>asterids</taxon>
        <taxon>campanulids</taxon>
        <taxon>Apiales</taxon>
        <taxon>Apiaceae</taxon>
        <taxon>Apioideae</taxon>
        <taxon>apioid superclade</taxon>
        <taxon>Tordylieae</taxon>
        <taxon>Tordyliinae</taxon>
        <taxon>Heracleum</taxon>
    </lineage>
</organism>
<proteinExistence type="predicted"/>
<evidence type="ECO:0000313" key="2">
    <source>
        <dbReference type="Proteomes" id="UP001237642"/>
    </source>
</evidence>
<reference evidence="1" key="2">
    <citation type="submission" date="2023-05" db="EMBL/GenBank/DDBJ databases">
        <authorList>
            <person name="Schelkunov M.I."/>
        </authorList>
    </citation>
    <scope>NUCLEOTIDE SEQUENCE</scope>
    <source>
        <strain evidence="1">Hsosn_3</strain>
        <tissue evidence="1">Leaf</tissue>
    </source>
</reference>